<evidence type="ECO:0000313" key="1">
    <source>
        <dbReference type="EMBL" id="THV53286.1"/>
    </source>
</evidence>
<keyword evidence="2" id="KW-1185">Reference proteome</keyword>
<accession>A0A4V4HVH4</accession>
<comment type="caution">
    <text evidence="1">The sequence shown here is derived from an EMBL/GenBank/DDBJ whole genome shotgun (WGS) entry which is preliminary data.</text>
</comment>
<dbReference type="AlphaFoldDB" id="A0A4V4HVH4"/>
<gene>
    <name evidence="1" type="ORF">BGAL_0055g00450</name>
</gene>
<dbReference type="Proteomes" id="UP000308671">
    <property type="component" value="Unassembled WGS sequence"/>
</dbReference>
<name>A0A4V4HVH4_9HELO</name>
<dbReference type="EMBL" id="PQXL01000055">
    <property type="protein sequence ID" value="THV53286.1"/>
    <property type="molecule type" value="Genomic_DNA"/>
</dbReference>
<proteinExistence type="predicted"/>
<sequence>MTTIVETAQYAKYGLLAVLSLHLRNRALASAVFIVHVSTVSNRRLPRTNDRRTQYATIPPVANKTTAASTQPGSRTECLMQQKNHRLPSKGTKTTKSRPFSVAPEVWGVIMEEGSDWPEIYGHYRGLKNLQMAEGLVRTLAAARHLSDTDA</sequence>
<evidence type="ECO:0000313" key="2">
    <source>
        <dbReference type="Proteomes" id="UP000308671"/>
    </source>
</evidence>
<organism evidence="1 2">
    <name type="scientific">Botrytis galanthina</name>
    <dbReference type="NCBI Taxonomy" id="278940"/>
    <lineage>
        <taxon>Eukaryota</taxon>
        <taxon>Fungi</taxon>
        <taxon>Dikarya</taxon>
        <taxon>Ascomycota</taxon>
        <taxon>Pezizomycotina</taxon>
        <taxon>Leotiomycetes</taxon>
        <taxon>Helotiales</taxon>
        <taxon>Sclerotiniaceae</taxon>
        <taxon>Botrytis</taxon>
    </lineage>
</organism>
<protein>
    <submittedName>
        <fullName evidence="1">Uncharacterized protein</fullName>
    </submittedName>
</protein>
<reference evidence="1 2" key="1">
    <citation type="submission" date="2017-12" db="EMBL/GenBank/DDBJ databases">
        <title>Comparative genomics of Botrytis spp.</title>
        <authorList>
            <person name="Valero-Jimenez C.A."/>
            <person name="Tapia P."/>
            <person name="Veloso J."/>
            <person name="Silva-Moreno E."/>
            <person name="Staats M."/>
            <person name="Valdes J.H."/>
            <person name="Van Kan J.A.L."/>
        </authorList>
    </citation>
    <scope>NUCLEOTIDE SEQUENCE [LARGE SCALE GENOMIC DNA]</scope>
    <source>
        <strain evidence="1 2">MUCL435</strain>
    </source>
</reference>